<comment type="caution">
    <text evidence="1">The sequence shown here is derived from an EMBL/GenBank/DDBJ whole genome shotgun (WGS) entry which is preliminary data.</text>
</comment>
<evidence type="ECO:0000313" key="2">
    <source>
        <dbReference type="Proteomes" id="UP000282971"/>
    </source>
</evidence>
<dbReference type="RefSeq" id="WP_127741194.1">
    <property type="nucleotide sequence ID" value="NZ_SACN01000001.1"/>
</dbReference>
<organism evidence="1 2">
    <name type="scientific">Sphingomonas crocodyli</name>
    <dbReference type="NCBI Taxonomy" id="1979270"/>
    <lineage>
        <taxon>Bacteria</taxon>
        <taxon>Pseudomonadati</taxon>
        <taxon>Pseudomonadota</taxon>
        <taxon>Alphaproteobacteria</taxon>
        <taxon>Sphingomonadales</taxon>
        <taxon>Sphingomonadaceae</taxon>
        <taxon>Sphingomonas</taxon>
    </lineage>
</organism>
<gene>
    <name evidence="1" type="ORF">EOD43_03670</name>
</gene>
<reference evidence="1 2" key="1">
    <citation type="submission" date="2019-01" db="EMBL/GenBank/DDBJ databases">
        <authorList>
            <person name="Chen W.-M."/>
        </authorList>
    </citation>
    <scope>NUCLEOTIDE SEQUENCE [LARGE SCALE GENOMIC DNA]</scope>
    <source>
        <strain evidence="1 2">CCP-7</strain>
    </source>
</reference>
<accession>A0A437M5K9</accession>
<sequence>MPTPYQADQRDYFIERARQEAVLATNSKDRCAAAIHLKMSAAYLQRADDLDSPPYIARAGGGRSLDAAAK</sequence>
<protein>
    <submittedName>
        <fullName evidence="1">Uncharacterized protein</fullName>
    </submittedName>
</protein>
<dbReference type="AlphaFoldDB" id="A0A437M5K9"/>
<keyword evidence="2" id="KW-1185">Reference proteome</keyword>
<evidence type="ECO:0000313" key="1">
    <source>
        <dbReference type="EMBL" id="RVT93011.1"/>
    </source>
</evidence>
<dbReference type="EMBL" id="SACN01000001">
    <property type="protein sequence ID" value="RVT93011.1"/>
    <property type="molecule type" value="Genomic_DNA"/>
</dbReference>
<name>A0A437M5K9_9SPHN</name>
<proteinExistence type="predicted"/>
<dbReference type="Proteomes" id="UP000282971">
    <property type="component" value="Unassembled WGS sequence"/>
</dbReference>